<sequence>MGDDIKMAGQPLSRVDGKLKVTGAAKYAAEYIIPNLAYGVLASGAIARGRIKSIDTAAAEKAPGVIAIITHLNAPKPPGYFGGKESSDPRTEGGEYRVFYNDVILYSGQPVALAIADTFERARYAASLVKVQYVKEPPQTDMLSNMDKAVVPKESDPDYNRGDKNAFDNAAFTFEQEYQTQLQVHNPMEPHAAIAVWEGADAITVYNKTQSSPIAQEDIAKAWKLQKENVHIVSKFVGGAFGGASRVWPEEMAATIGAKKIGRPLKVVFNRDQLFNMVGYRPQSLQKIKLGADKDGKLIGIHHEAYGNTSTYEQFTANMTSLTQALYACDNVSTLYRLVPLDVSTPCWTRAPGEAPGSFALESALDELSYTLKIDPLELRKRNYAAQNPDTKQPWSTKFLNECYERGAAQFGWEKRNPQPRSTTNGNWLIGYGMATGIYGAWRAPSSARAVLNSDGTLVVQSATADVGVGTATIMSQIAADATGIPVEKIKFELGDSRLPPAIGQFGSLTTTSVGSAVNDACVALRQKAIEYLKKSQSSLQNTPVENFAFGDGKIKTKDDAVSISYADLLQQQHLPSIEVTVDSKGSEEADKYSSYSYNATFVEVGVHALTNQLKVNRVVSAIDAGKIMNKKTARSQVYGSVTWGIGMALTEESVIDDRYGRWMVKDLADYHVPVNADIPAIEVLFIDKSDDILTPIGAKGLGEIGIVGVAAAIANAVYHATGKRVRDLPITPDKLV</sequence>
<name>A0A4U3L9A5_9BACT</name>
<dbReference type="Pfam" id="PF01315">
    <property type="entry name" value="Ald_Xan_dh_C"/>
    <property type="match status" value="1"/>
</dbReference>
<protein>
    <submittedName>
        <fullName evidence="2">Xanthine dehydrogenase family protein molybdopterin-binding subunit</fullName>
    </submittedName>
</protein>
<dbReference type="InterPro" id="IPR016208">
    <property type="entry name" value="Ald_Oxase/xanthine_DH-like"/>
</dbReference>
<dbReference type="InterPro" id="IPR008274">
    <property type="entry name" value="AldOxase/xan_DH_MoCoBD1"/>
</dbReference>
<dbReference type="InterPro" id="IPR037165">
    <property type="entry name" value="AldOxase/xan_DH_Mopterin-bd_sf"/>
</dbReference>
<dbReference type="AlphaFoldDB" id="A0A4U3L9A5"/>
<dbReference type="SUPFAM" id="SSF56003">
    <property type="entry name" value="Molybdenum cofactor-binding domain"/>
    <property type="match status" value="1"/>
</dbReference>
<evidence type="ECO:0000313" key="2">
    <source>
        <dbReference type="EMBL" id="TKK71670.1"/>
    </source>
</evidence>
<dbReference type="SUPFAM" id="SSF54665">
    <property type="entry name" value="CO dehydrogenase molybdoprotein N-domain-like"/>
    <property type="match status" value="1"/>
</dbReference>
<comment type="caution">
    <text evidence="2">The sequence shown here is derived from an EMBL/GenBank/DDBJ whole genome shotgun (WGS) entry which is preliminary data.</text>
</comment>
<evidence type="ECO:0000313" key="3">
    <source>
        <dbReference type="Proteomes" id="UP000305848"/>
    </source>
</evidence>
<dbReference type="GO" id="GO:0005506">
    <property type="term" value="F:iron ion binding"/>
    <property type="evidence" value="ECO:0007669"/>
    <property type="project" value="InterPro"/>
</dbReference>
<dbReference type="Proteomes" id="UP000305848">
    <property type="component" value="Unassembled WGS sequence"/>
</dbReference>
<dbReference type="InterPro" id="IPR000674">
    <property type="entry name" value="Ald_Oxase/Xan_DH_a/b"/>
</dbReference>
<dbReference type="PANTHER" id="PTHR11908">
    <property type="entry name" value="XANTHINE DEHYDROGENASE"/>
    <property type="match status" value="1"/>
</dbReference>
<proteinExistence type="predicted"/>
<reference evidence="2 3" key="1">
    <citation type="submission" date="2019-05" db="EMBL/GenBank/DDBJ databases">
        <title>Panacibacter sp. strain 17mud1-8 Genome sequencing and assembly.</title>
        <authorList>
            <person name="Chhetri G."/>
        </authorList>
    </citation>
    <scope>NUCLEOTIDE SEQUENCE [LARGE SCALE GENOMIC DNA]</scope>
    <source>
        <strain evidence="2 3">17mud1-8</strain>
    </source>
</reference>
<evidence type="ECO:0000259" key="1">
    <source>
        <dbReference type="SMART" id="SM01008"/>
    </source>
</evidence>
<organism evidence="2 3">
    <name type="scientific">Ilyomonas limi</name>
    <dbReference type="NCBI Taxonomy" id="2575867"/>
    <lineage>
        <taxon>Bacteria</taxon>
        <taxon>Pseudomonadati</taxon>
        <taxon>Bacteroidota</taxon>
        <taxon>Chitinophagia</taxon>
        <taxon>Chitinophagales</taxon>
        <taxon>Chitinophagaceae</taxon>
        <taxon>Ilyomonas</taxon>
    </lineage>
</organism>
<dbReference type="SMART" id="SM01008">
    <property type="entry name" value="Ald_Xan_dh_C"/>
    <property type="match status" value="1"/>
</dbReference>
<dbReference type="Gene3D" id="3.30.365.10">
    <property type="entry name" value="Aldehyde oxidase/xanthine dehydrogenase, molybdopterin binding domain"/>
    <property type="match status" value="4"/>
</dbReference>
<dbReference type="RefSeq" id="WP_137259910.1">
    <property type="nucleotide sequence ID" value="NZ_SZQL01000001.1"/>
</dbReference>
<keyword evidence="3" id="KW-1185">Reference proteome</keyword>
<dbReference type="GO" id="GO:0016491">
    <property type="term" value="F:oxidoreductase activity"/>
    <property type="evidence" value="ECO:0007669"/>
    <property type="project" value="InterPro"/>
</dbReference>
<dbReference type="InterPro" id="IPR036856">
    <property type="entry name" value="Ald_Oxase/Xan_DH_a/b_sf"/>
</dbReference>
<gene>
    <name evidence="2" type="ORF">FC093_01200</name>
</gene>
<dbReference type="Pfam" id="PF20256">
    <property type="entry name" value="MoCoBD_2"/>
    <property type="match status" value="1"/>
</dbReference>
<dbReference type="PANTHER" id="PTHR11908:SF153">
    <property type="entry name" value="DEHYDROGENASE"/>
    <property type="match status" value="1"/>
</dbReference>
<feature type="domain" description="Aldehyde oxidase/xanthine dehydrogenase a/b hammerhead" evidence="1">
    <location>
        <begin position="22"/>
        <end position="137"/>
    </location>
</feature>
<dbReference type="EMBL" id="SZQL01000001">
    <property type="protein sequence ID" value="TKK71670.1"/>
    <property type="molecule type" value="Genomic_DNA"/>
</dbReference>
<accession>A0A4U3L9A5</accession>
<dbReference type="Pfam" id="PF02738">
    <property type="entry name" value="MoCoBD_1"/>
    <property type="match status" value="1"/>
</dbReference>
<dbReference type="InterPro" id="IPR046867">
    <property type="entry name" value="AldOxase/xan_DH_MoCoBD2"/>
</dbReference>
<dbReference type="Gene3D" id="3.90.1170.50">
    <property type="entry name" value="Aldehyde oxidase/xanthine dehydrogenase, a/b hammerhead"/>
    <property type="match status" value="1"/>
</dbReference>
<dbReference type="OrthoDB" id="9759099at2"/>